<dbReference type="RefSeq" id="WP_132545700.1">
    <property type="nucleotide sequence ID" value="NZ_SLWY01000032.1"/>
</dbReference>
<evidence type="ECO:0000313" key="1">
    <source>
        <dbReference type="EMBL" id="TCO76345.1"/>
    </source>
</evidence>
<dbReference type="Gene3D" id="2.40.128.380">
    <property type="entry name" value="T3SS negative regulator GrlR"/>
    <property type="match status" value="1"/>
</dbReference>
<sequence length="114" mass="12160">MTTDIDGLWSVEFATSEGRSGAGVLVFADGRVLGGDQRYYLVGDYRVEAGELRGRLVATHYAGDSHPALGAGAAAELDLAGRLLRADEMTLRAAPVAALGPQFFIRLTRRAPLR</sequence>
<dbReference type="OrthoDB" id="7856226at2"/>
<dbReference type="EMBL" id="SLWY01000032">
    <property type="protein sequence ID" value="TCO76345.1"/>
    <property type="molecule type" value="Genomic_DNA"/>
</dbReference>
<accession>A0A4R2LAQ0</accession>
<dbReference type="AlphaFoldDB" id="A0A4R2LAQ0"/>
<name>A0A4R2LAQ0_9GAMM</name>
<keyword evidence="2" id="KW-1185">Reference proteome</keyword>
<protein>
    <submittedName>
        <fullName evidence="1">Type III secretion system (T3SS) negative regulator GrlR</fullName>
    </submittedName>
</protein>
<organism evidence="1 2">
    <name type="scientific">Plasticicumulans lactativorans</name>
    <dbReference type="NCBI Taxonomy" id="1133106"/>
    <lineage>
        <taxon>Bacteria</taxon>
        <taxon>Pseudomonadati</taxon>
        <taxon>Pseudomonadota</taxon>
        <taxon>Gammaproteobacteria</taxon>
        <taxon>Candidatus Competibacteraceae</taxon>
        <taxon>Plasticicumulans</taxon>
    </lineage>
</organism>
<gene>
    <name evidence="1" type="ORF">EV699_1329</name>
</gene>
<comment type="caution">
    <text evidence="1">The sequence shown here is derived from an EMBL/GenBank/DDBJ whole genome shotgun (WGS) entry which is preliminary data.</text>
</comment>
<evidence type="ECO:0000313" key="2">
    <source>
        <dbReference type="Proteomes" id="UP000295765"/>
    </source>
</evidence>
<reference evidence="1 2" key="1">
    <citation type="submission" date="2019-03" db="EMBL/GenBank/DDBJ databases">
        <title>Genomic Encyclopedia of Type Strains, Phase IV (KMG-IV): sequencing the most valuable type-strain genomes for metagenomic binning, comparative biology and taxonomic classification.</title>
        <authorList>
            <person name="Goeker M."/>
        </authorList>
    </citation>
    <scope>NUCLEOTIDE SEQUENCE [LARGE SCALE GENOMIC DNA]</scope>
    <source>
        <strain evidence="1 2">DSM 25287</strain>
    </source>
</reference>
<dbReference type="InterPro" id="IPR043019">
    <property type="entry name" value="GrlR_sf"/>
</dbReference>
<proteinExistence type="predicted"/>
<dbReference type="Proteomes" id="UP000295765">
    <property type="component" value="Unassembled WGS sequence"/>
</dbReference>